<keyword evidence="1" id="KW-1133">Transmembrane helix</keyword>
<organism evidence="2 3">
    <name type="scientific">Parasponia andersonii</name>
    <name type="common">Sponia andersonii</name>
    <dbReference type="NCBI Taxonomy" id="3476"/>
    <lineage>
        <taxon>Eukaryota</taxon>
        <taxon>Viridiplantae</taxon>
        <taxon>Streptophyta</taxon>
        <taxon>Embryophyta</taxon>
        <taxon>Tracheophyta</taxon>
        <taxon>Spermatophyta</taxon>
        <taxon>Magnoliopsida</taxon>
        <taxon>eudicotyledons</taxon>
        <taxon>Gunneridae</taxon>
        <taxon>Pentapetalae</taxon>
        <taxon>rosids</taxon>
        <taxon>fabids</taxon>
        <taxon>Rosales</taxon>
        <taxon>Cannabaceae</taxon>
        <taxon>Parasponia</taxon>
    </lineage>
</organism>
<gene>
    <name evidence="2" type="ORF">PanWU01x14_199950</name>
</gene>
<sequence length="95" mass="10548">MNITATDEWQLEGSSKNSVASLRCLAACFHVAGICILIPCLVTAFNSLIIKVFCWSRKFIKSVPISRNLPEECSSFTHYKCIVVLGMRSFQEACA</sequence>
<proteinExistence type="predicted"/>
<dbReference type="Proteomes" id="UP000237105">
    <property type="component" value="Unassembled WGS sequence"/>
</dbReference>
<evidence type="ECO:0000313" key="2">
    <source>
        <dbReference type="EMBL" id="PON53833.1"/>
    </source>
</evidence>
<accession>A0A2P5BYE8</accession>
<keyword evidence="1" id="KW-0472">Membrane</keyword>
<evidence type="ECO:0000313" key="3">
    <source>
        <dbReference type="Proteomes" id="UP000237105"/>
    </source>
</evidence>
<dbReference type="AlphaFoldDB" id="A0A2P5BYE8"/>
<evidence type="ECO:0000256" key="1">
    <source>
        <dbReference type="SAM" id="Phobius"/>
    </source>
</evidence>
<keyword evidence="3" id="KW-1185">Reference proteome</keyword>
<reference evidence="3" key="1">
    <citation type="submission" date="2016-06" db="EMBL/GenBank/DDBJ databases">
        <title>Parallel loss of symbiosis genes in relatives of nitrogen-fixing non-legume Parasponia.</title>
        <authorList>
            <person name="Van Velzen R."/>
            <person name="Holmer R."/>
            <person name="Bu F."/>
            <person name="Rutten L."/>
            <person name="Van Zeijl A."/>
            <person name="Liu W."/>
            <person name="Santuari L."/>
            <person name="Cao Q."/>
            <person name="Sharma T."/>
            <person name="Shen D."/>
            <person name="Roswanjaya Y."/>
            <person name="Wardhani T."/>
            <person name="Kalhor M.S."/>
            <person name="Jansen J."/>
            <person name="Van den Hoogen J."/>
            <person name="Gungor B."/>
            <person name="Hartog M."/>
            <person name="Hontelez J."/>
            <person name="Verver J."/>
            <person name="Yang W.-C."/>
            <person name="Schijlen E."/>
            <person name="Repin R."/>
            <person name="Schilthuizen M."/>
            <person name="Schranz E."/>
            <person name="Heidstra R."/>
            <person name="Miyata K."/>
            <person name="Fedorova E."/>
            <person name="Kohlen W."/>
            <person name="Bisseling T."/>
            <person name="Smit S."/>
            <person name="Geurts R."/>
        </authorList>
    </citation>
    <scope>NUCLEOTIDE SEQUENCE [LARGE SCALE GENOMIC DNA]</scope>
    <source>
        <strain evidence="3">cv. WU1-14</strain>
    </source>
</reference>
<dbReference type="EMBL" id="JXTB01000202">
    <property type="protein sequence ID" value="PON53833.1"/>
    <property type="molecule type" value="Genomic_DNA"/>
</dbReference>
<feature type="transmembrane region" description="Helical" evidence="1">
    <location>
        <begin position="20"/>
        <end position="49"/>
    </location>
</feature>
<keyword evidence="1" id="KW-0812">Transmembrane</keyword>
<protein>
    <submittedName>
        <fullName evidence="2">Uncharacterized protein</fullName>
    </submittedName>
</protein>
<comment type="caution">
    <text evidence="2">The sequence shown here is derived from an EMBL/GenBank/DDBJ whole genome shotgun (WGS) entry which is preliminary data.</text>
</comment>
<name>A0A2P5BYE8_PARAD</name>